<reference evidence="5 6" key="1">
    <citation type="submission" date="2023-03" db="EMBL/GenBank/DDBJ databases">
        <title>Draft genome sequence of Thalassotalea insulae KCTC 62186T.</title>
        <authorList>
            <person name="Sawabe T."/>
        </authorList>
    </citation>
    <scope>NUCLEOTIDE SEQUENCE [LARGE SCALE GENOMIC DNA]</scope>
    <source>
        <strain evidence="5 6">KCTC 62186</strain>
    </source>
</reference>
<evidence type="ECO:0000256" key="1">
    <source>
        <dbReference type="ARBA" id="ARBA00023125"/>
    </source>
</evidence>
<proteinExistence type="predicted"/>
<dbReference type="SMART" id="SM00862">
    <property type="entry name" value="Trans_reg_C"/>
    <property type="match status" value="1"/>
</dbReference>
<feature type="domain" description="OmpR/PhoB-type" evidence="4">
    <location>
        <begin position="11"/>
        <end position="108"/>
    </location>
</feature>
<dbReference type="SUPFAM" id="SSF46894">
    <property type="entry name" value="C-terminal effector domain of the bipartite response regulators"/>
    <property type="match status" value="1"/>
</dbReference>
<feature type="DNA-binding region" description="OmpR/PhoB-type" evidence="2">
    <location>
        <begin position="11"/>
        <end position="108"/>
    </location>
</feature>
<keyword evidence="3" id="KW-0812">Transmembrane</keyword>
<keyword evidence="6" id="KW-1185">Reference proteome</keyword>
<sequence length="673" mass="75907">MTSYSLNQLSEKPFFLNQCCIDASRNTINKNKDVQSIEPKVMQLLLVLVVNNGQVVSQEQLFSLVWPESIFSPGSIRRAIALLRKAFLECGEPDIITTYPKQGYALNANIKTTDTQITNKKNLAVLLGIAVTILLIFIMFWLQPSSTTYVVKSVVPITATNELEFKAKVSPNGKQLAFLRTSSNAERMLWIKELNNTNREDQLISGAVDEFTWSLDSKSLIFQYKEHSKQLSQINLDTQVINHISFPAHITRISSLQMGQLHQVYFLAKDDTDITEEHIGSTHLVSVNLLTGELTKIKHFSSSYKPYEISINKKGDIIALAGFNGVGKTEIHAIELSNVSGAKSLQSRIIATLKVNRYFLSWHPNNQQLVLSDGRALSILALTGDVHEINYNSYDFVQHPQFSISGDEIIFSYAKHDIDISLLSRNSLNETIELANSNTVDRAGILSPDLKQLAFISHRKGYPQVFVHDIDSGRLTLVYENHQQWLGISQPVWHSNSEKLAFSNYDFPIVVNFEKGTVHTKQYTHSLGVVSDFYSDGEHVLVTSRSTDKLYKIRLSDESLIDHFNTKAKTPLLVNDNVCFPKQTALVCEIDGVETKVKEFQQNIRDWHKSGDDIIVSLTYKTLALEPKTLSLEQTINIRDKSLDVTGVLNDQWLIAESINTEKDIISLMLDKQ</sequence>
<dbReference type="Gene3D" id="1.10.10.10">
    <property type="entry name" value="Winged helix-like DNA-binding domain superfamily/Winged helix DNA-binding domain"/>
    <property type="match status" value="1"/>
</dbReference>
<evidence type="ECO:0000256" key="3">
    <source>
        <dbReference type="SAM" id="Phobius"/>
    </source>
</evidence>
<feature type="transmembrane region" description="Helical" evidence="3">
    <location>
        <begin position="123"/>
        <end position="142"/>
    </location>
</feature>
<dbReference type="Proteomes" id="UP001157186">
    <property type="component" value="Unassembled WGS sequence"/>
</dbReference>
<accession>A0ABQ6GS43</accession>
<dbReference type="InterPro" id="IPR036388">
    <property type="entry name" value="WH-like_DNA-bd_sf"/>
</dbReference>
<dbReference type="InterPro" id="IPR001867">
    <property type="entry name" value="OmpR/PhoB-type_DNA-bd"/>
</dbReference>
<organism evidence="5 6">
    <name type="scientific">Thalassotalea insulae</name>
    <dbReference type="NCBI Taxonomy" id="2056778"/>
    <lineage>
        <taxon>Bacteria</taxon>
        <taxon>Pseudomonadati</taxon>
        <taxon>Pseudomonadota</taxon>
        <taxon>Gammaproteobacteria</taxon>
        <taxon>Alteromonadales</taxon>
        <taxon>Colwelliaceae</taxon>
        <taxon>Thalassotalea</taxon>
    </lineage>
</organism>
<dbReference type="RefSeq" id="WP_284244631.1">
    <property type="nucleotide sequence ID" value="NZ_BSST01000001.1"/>
</dbReference>
<keyword evidence="3" id="KW-0472">Membrane</keyword>
<comment type="caution">
    <text evidence="5">The sequence shown here is derived from an EMBL/GenBank/DDBJ whole genome shotgun (WGS) entry which is preliminary data.</text>
</comment>
<dbReference type="Pfam" id="PF00486">
    <property type="entry name" value="Trans_reg_C"/>
    <property type="match status" value="1"/>
</dbReference>
<dbReference type="PANTHER" id="PTHR36842">
    <property type="entry name" value="PROTEIN TOLB HOMOLOG"/>
    <property type="match status" value="1"/>
</dbReference>
<dbReference type="SUPFAM" id="SSF82171">
    <property type="entry name" value="DPP6 N-terminal domain-like"/>
    <property type="match status" value="2"/>
</dbReference>
<keyword evidence="3" id="KW-1133">Transmembrane helix</keyword>
<dbReference type="InterPro" id="IPR011042">
    <property type="entry name" value="6-blade_b-propeller_TolB-like"/>
</dbReference>
<evidence type="ECO:0000256" key="2">
    <source>
        <dbReference type="PROSITE-ProRule" id="PRU01091"/>
    </source>
</evidence>
<dbReference type="InterPro" id="IPR016032">
    <property type="entry name" value="Sig_transdc_resp-reg_C-effctor"/>
</dbReference>
<name>A0ABQ6GS43_9GAMM</name>
<evidence type="ECO:0000259" key="4">
    <source>
        <dbReference type="PROSITE" id="PS51755"/>
    </source>
</evidence>
<protein>
    <recommendedName>
        <fullName evidence="4">OmpR/PhoB-type domain-containing protein</fullName>
    </recommendedName>
</protein>
<gene>
    <name evidence="5" type="ORF">tinsulaeT_21010</name>
</gene>
<evidence type="ECO:0000313" key="5">
    <source>
        <dbReference type="EMBL" id="GLX78761.1"/>
    </source>
</evidence>
<dbReference type="Gene3D" id="2.120.10.30">
    <property type="entry name" value="TolB, C-terminal domain"/>
    <property type="match status" value="2"/>
</dbReference>
<evidence type="ECO:0000313" key="6">
    <source>
        <dbReference type="Proteomes" id="UP001157186"/>
    </source>
</evidence>
<keyword evidence="1 2" id="KW-0238">DNA-binding</keyword>
<dbReference type="EMBL" id="BSST01000001">
    <property type="protein sequence ID" value="GLX78761.1"/>
    <property type="molecule type" value="Genomic_DNA"/>
</dbReference>
<dbReference type="PROSITE" id="PS51755">
    <property type="entry name" value="OMPR_PHOB"/>
    <property type="match status" value="1"/>
</dbReference>